<name>A0AB34JI95_PRYPA</name>
<dbReference type="EMBL" id="JBGBPQ010000008">
    <property type="protein sequence ID" value="KAL1520977.1"/>
    <property type="molecule type" value="Genomic_DNA"/>
</dbReference>
<keyword evidence="4" id="KW-1185">Reference proteome</keyword>
<protein>
    <recommendedName>
        <fullName evidence="2">Apple domain-containing protein</fullName>
    </recommendedName>
</protein>
<sequence>MLLRRACLPLLLLAAALTCWQSAYRALSASPRHLPRPARASPSPPPTTLGIQFLAGTASDRPMGVLRLHLRPEWSNGSTAFALALAAASEQLSSVYRLEPGFLIQGKLAARGVHPNRVRTRAPKVMERGEVGWAGGTAGPDFFVYLGDGAASWLGNPHEGTVFAELADEESIAVAENISRLPLGGPTAPGQMHLLRRPLPLRVAPWRPPAEELPLPRILKVKGASLDAQAAACADECHALPRTELHGDVVQWGASHLTRDAAACCAACVAHARCNVWVFCASVRRCGARHGQCWLKARERVWSDTTLLVGSSADGWVAGTLEPPPEDHPSGAARAAFGAADADFALLLRRRRGGELRVRARLRRRGAPRAARRVQQMLAAPPPRGDEYRLLSMAAVPHGWGDEAVPDGLGPHERWPRGAAMLIGTFGRGGAPGGFPPAAVEPNPIPVRRGAIAWCSSGEVSADGPEFLIALADQPQLGVSLTVWADVVPADVEMLNASLQDIELRSRFAIAPIGGGEAP</sequence>
<reference evidence="3 4" key="1">
    <citation type="journal article" date="2024" name="Science">
        <title>Giant polyketide synthase enzymes in the biosynthesis of giant marine polyether toxins.</title>
        <authorList>
            <person name="Fallon T.R."/>
            <person name="Shende V.V."/>
            <person name="Wierzbicki I.H."/>
            <person name="Pendleton A.L."/>
            <person name="Watervoot N.F."/>
            <person name="Auber R.P."/>
            <person name="Gonzalez D.J."/>
            <person name="Wisecaver J.H."/>
            <person name="Moore B.S."/>
        </authorList>
    </citation>
    <scope>NUCLEOTIDE SEQUENCE [LARGE SCALE GENOMIC DNA]</scope>
    <source>
        <strain evidence="3 4">12B1</strain>
    </source>
</reference>
<organism evidence="3 4">
    <name type="scientific">Prymnesium parvum</name>
    <name type="common">Toxic golden alga</name>
    <dbReference type="NCBI Taxonomy" id="97485"/>
    <lineage>
        <taxon>Eukaryota</taxon>
        <taxon>Haptista</taxon>
        <taxon>Haptophyta</taxon>
        <taxon>Prymnesiophyceae</taxon>
        <taxon>Prymnesiales</taxon>
        <taxon>Prymnesiaceae</taxon>
        <taxon>Prymnesium</taxon>
    </lineage>
</organism>
<dbReference type="AlphaFoldDB" id="A0AB34JI95"/>
<feature type="signal peptide" evidence="1">
    <location>
        <begin position="1"/>
        <end position="22"/>
    </location>
</feature>
<dbReference type="PANTHER" id="PTHR46873">
    <property type="entry name" value="EXPRESSED PROTEIN"/>
    <property type="match status" value="1"/>
</dbReference>
<dbReference type="Pfam" id="PF14295">
    <property type="entry name" value="PAN_4"/>
    <property type="match status" value="1"/>
</dbReference>
<accession>A0AB34JI95</accession>
<feature type="chain" id="PRO_5044311291" description="Apple domain-containing protein" evidence="1">
    <location>
        <begin position="23"/>
        <end position="519"/>
    </location>
</feature>
<evidence type="ECO:0000256" key="1">
    <source>
        <dbReference type="SAM" id="SignalP"/>
    </source>
</evidence>
<dbReference type="InterPro" id="IPR003609">
    <property type="entry name" value="Pan_app"/>
</dbReference>
<evidence type="ECO:0000313" key="3">
    <source>
        <dbReference type="EMBL" id="KAL1520977.1"/>
    </source>
</evidence>
<dbReference type="PANTHER" id="PTHR46873:SF1">
    <property type="entry name" value="EXPRESSED PROTEIN"/>
    <property type="match status" value="1"/>
</dbReference>
<evidence type="ECO:0000313" key="4">
    <source>
        <dbReference type="Proteomes" id="UP001515480"/>
    </source>
</evidence>
<gene>
    <name evidence="3" type="ORF">AB1Y20_022535</name>
</gene>
<feature type="domain" description="Apple" evidence="2">
    <location>
        <begin position="243"/>
        <end position="296"/>
    </location>
</feature>
<dbReference type="Gene3D" id="3.50.4.10">
    <property type="entry name" value="Hepatocyte Growth Factor"/>
    <property type="match status" value="1"/>
</dbReference>
<dbReference type="Proteomes" id="UP001515480">
    <property type="component" value="Unassembled WGS sequence"/>
</dbReference>
<proteinExistence type="predicted"/>
<keyword evidence="1" id="KW-0732">Signal</keyword>
<comment type="caution">
    <text evidence="3">The sequence shown here is derived from an EMBL/GenBank/DDBJ whole genome shotgun (WGS) entry which is preliminary data.</text>
</comment>
<evidence type="ECO:0000259" key="2">
    <source>
        <dbReference type="Pfam" id="PF14295"/>
    </source>
</evidence>